<reference evidence="4" key="1">
    <citation type="submission" date="2022-06" db="EMBL/GenBank/DDBJ databases">
        <title>Aquibacillus sp. a new bacterium isolated from soil saline samples.</title>
        <authorList>
            <person name="Galisteo C."/>
            <person name="De La Haba R."/>
            <person name="Sanchez-Porro C."/>
            <person name="Ventosa A."/>
        </authorList>
    </citation>
    <scope>NUCLEOTIDE SEQUENCE</scope>
    <source>
        <strain evidence="4">3ASR75-11</strain>
    </source>
</reference>
<gene>
    <name evidence="4" type="ORF">NC797_06020</name>
</gene>
<dbReference type="PANTHER" id="PTHR30319">
    <property type="entry name" value="PHENYLACETIC ACID REGULATOR-RELATED TRANSCRIPTIONAL REPRESSOR"/>
    <property type="match status" value="1"/>
</dbReference>
<dbReference type="Pfam" id="PF20803">
    <property type="entry name" value="PaaX_M"/>
    <property type="match status" value="1"/>
</dbReference>
<comment type="caution">
    <text evidence="4">The sequence shown here is derived from an EMBL/GenBank/DDBJ whole genome shotgun (WGS) entry which is preliminary data.</text>
</comment>
<dbReference type="Proteomes" id="UP001145050">
    <property type="component" value="Unassembled WGS sequence"/>
</dbReference>
<sequence length="292" mass="34634">MKPRSLMFTLYGEYIQHYGDEVWVGSLIQLMNRFGVSESSVRGAIFRMVKQNYLKARKVKNKSYYSLTEEGKRNIKDGVRRVYSPRNYVWDKKWRILTYSFPEEKRELRNQIRTELNWMGFGLITNSTWISPKPIEKQIINLIDAYELEDYITLFSSSDIVSHSIEHIINKGWDLKDVSDQYNVFIEKYTPIQEELREKAFNNTLTDEQCYIERTALVHEYRKFLFRDPGFPLELVPSYWAGTRAYELFGEIHQLLALPAVRFFESVFQSPPDRDITLDRHTATNPFQSVFS</sequence>
<dbReference type="InterPro" id="IPR012906">
    <property type="entry name" value="PaaX-like_N"/>
</dbReference>
<feature type="domain" description="Transcriptional repressor PaaX-like C-terminal" evidence="2">
    <location>
        <begin position="173"/>
        <end position="265"/>
    </location>
</feature>
<dbReference type="AlphaFoldDB" id="A0A9X3WQ56"/>
<proteinExistence type="predicted"/>
<dbReference type="Gene3D" id="1.20.58.1460">
    <property type="match status" value="1"/>
</dbReference>
<organism evidence="4 5">
    <name type="scientific">Terrihalobacillus insolitus</name>
    <dbReference type="NCBI Taxonomy" id="2950438"/>
    <lineage>
        <taxon>Bacteria</taxon>
        <taxon>Bacillati</taxon>
        <taxon>Bacillota</taxon>
        <taxon>Bacilli</taxon>
        <taxon>Bacillales</taxon>
        <taxon>Bacillaceae</taxon>
        <taxon>Terrihalobacillus</taxon>
    </lineage>
</organism>
<dbReference type="EMBL" id="JAMQKB010000004">
    <property type="protein sequence ID" value="MDC3424062.1"/>
    <property type="molecule type" value="Genomic_DNA"/>
</dbReference>
<evidence type="ECO:0000313" key="5">
    <source>
        <dbReference type="Proteomes" id="UP001145050"/>
    </source>
</evidence>
<dbReference type="PIRSF" id="PIRSF020623">
    <property type="entry name" value="PaaX"/>
    <property type="match status" value="1"/>
</dbReference>
<dbReference type="GO" id="GO:0006351">
    <property type="term" value="P:DNA-templated transcription"/>
    <property type="evidence" value="ECO:0007669"/>
    <property type="project" value="InterPro"/>
</dbReference>
<dbReference type="PANTHER" id="PTHR30319:SF1">
    <property type="entry name" value="TRANSCRIPTIONAL REPRESSOR PAAX"/>
    <property type="match status" value="1"/>
</dbReference>
<evidence type="ECO:0000259" key="1">
    <source>
        <dbReference type="Pfam" id="PF07848"/>
    </source>
</evidence>
<accession>A0A9X3WQ56</accession>
<feature type="domain" description="Transcriptional repressor PaaX-like N-terminal" evidence="1">
    <location>
        <begin position="3"/>
        <end position="71"/>
    </location>
</feature>
<dbReference type="InterPro" id="IPR048846">
    <property type="entry name" value="PaaX-like_central"/>
</dbReference>
<dbReference type="RefSeq" id="WP_272435867.1">
    <property type="nucleotide sequence ID" value="NZ_JAMQKB010000004.1"/>
</dbReference>
<protein>
    <submittedName>
        <fullName evidence="4">Phenylacetic acid degradation operon negative regulatory protein PaaX</fullName>
    </submittedName>
</protein>
<name>A0A9X3WQ56_9BACI</name>
<evidence type="ECO:0000313" key="4">
    <source>
        <dbReference type="EMBL" id="MDC3424062.1"/>
    </source>
</evidence>
<dbReference type="Gene3D" id="3.30.70.2650">
    <property type="match status" value="1"/>
</dbReference>
<keyword evidence="5" id="KW-1185">Reference proteome</keyword>
<dbReference type="InterPro" id="IPR036388">
    <property type="entry name" value="WH-like_DNA-bd_sf"/>
</dbReference>
<dbReference type="Pfam" id="PF07848">
    <property type="entry name" value="PaaX"/>
    <property type="match status" value="1"/>
</dbReference>
<dbReference type="InterPro" id="IPR013225">
    <property type="entry name" value="PaaX_C"/>
</dbReference>
<dbReference type="Pfam" id="PF08223">
    <property type="entry name" value="PaaX_C"/>
    <property type="match status" value="1"/>
</dbReference>
<dbReference type="InterPro" id="IPR036390">
    <property type="entry name" value="WH_DNA-bd_sf"/>
</dbReference>
<dbReference type="SUPFAM" id="SSF46785">
    <property type="entry name" value="Winged helix' DNA-binding domain"/>
    <property type="match status" value="1"/>
</dbReference>
<feature type="domain" description="Transcriptional repressor PaaX-like central Cas2-like" evidence="3">
    <location>
        <begin position="89"/>
        <end position="163"/>
    </location>
</feature>
<dbReference type="Gene3D" id="1.10.10.10">
    <property type="entry name" value="Winged helix-like DNA-binding domain superfamily/Winged helix DNA-binding domain"/>
    <property type="match status" value="1"/>
</dbReference>
<evidence type="ECO:0000259" key="3">
    <source>
        <dbReference type="Pfam" id="PF20803"/>
    </source>
</evidence>
<dbReference type="InterPro" id="IPR011965">
    <property type="entry name" value="PaaX_trns_reg"/>
</dbReference>
<evidence type="ECO:0000259" key="2">
    <source>
        <dbReference type="Pfam" id="PF08223"/>
    </source>
</evidence>